<dbReference type="FunFam" id="3.20.19.10:FF:000007">
    <property type="entry name" value="Isopropylmalate/citramalate isomerase small subunit"/>
    <property type="match status" value="1"/>
</dbReference>
<comment type="subunit">
    <text evidence="3">Heterodimer of LeuC and LeuD.</text>
</comment>
<dbReference type="InterPro" id="IPR000573">
    <property type="entry name" value="AconitaseA/IPMdHydase_ssu_swvl"/>
</dbReference>
<dbReference type="NCBIfam" id="TIGR02087">
    <property type="entry name" value="LEUD_arch"/>
    <property type="match status" value="1"/>
</dbReference>
<name>A0A348AGU9_9FIRM</name>
<feature type="domain" description="Aconitase A/isopropylmalate dehydratase small subunit swivel" evidence="4">
    <location>
        <begin position="43"/>
        <end position="100"/>
    </location>
</feature>
<evidence type="ECO:0000313" key="6">
    <source>
        <dbReference type="Proteomes" id="UP000276437"/>
    </source>
</evidence>
<dbReference type="Proteomes" id="UP000276437">
    <property type="component" value="Chromosome"/>
</dbReference>
<dbReference type="NCBIfam" id="TIGR02084">
    <property type="entry name" value="leud"/>
    <property type="match status" value="1"/>
</dbReference>
<reference evidence="5 6" key="1">
    <citation type="journal article" date="2018" name="Int. J. Syst. Evol. Microbiol.">
        <title>Methylomusa anaerophila gen. nov., sp. nov., an anaerobic methanol-utilizing bacterium isolated from a microbial fuel cell.</title>
        <authorList>
            <person name="Amano N."/>
            <person name="Yamamuro A."/>
            <person name="Miyahara M."/>
            <person name="Kouzuma A."/>
            <person name="Abe T."/>
            <person name="Watanabe K."/>
        </authorList>
    </citation>
    <scope>NUCLEOTIDE SEQUENCE [LARGE SCALE GENOMIC DNA]</scope>
    <source>
        <strain evidence="5 6">MMFC1</strain>
    </source>
</reference>
<keyword evidence="3" id="KW-0028">Amino-acid biosynthesis</keyword>
<dbReference type="InterPro" id="IPR011824">
    <property type="entry name" value="LeuD/DmdB_bac"/>
</dbReference>
<keyword evidence="3" id="KW-0100">Branched-chain amino acid biosynthesis</keyword>
<gene>
    <name evidence="5" type="primary">DmdB</name>
    <name evidence="3" type="synonym">leuD</name>
    <name evidence="5" type="ORF">MAMMFC1_00945</name>
</gene>
<evidence type="ECO:0000256" key="2">
    <source>
        <dbReference type="ARBA" id="ARBA00023239"/>
    </source>
</evidence>
<dbReference type="EC" id="4.2.1.33" evidence="3"/>
<dbReference type="InterPro" id="IPR015928">
    <property type="entry name" value="Aconitase/3IPM_dehydase_swvl"/>
</dbReference>
<protein>
    <recommendedName>
        <fullName evidence="3">3-isopropylmalate dehydratase small subunit</fullName>
        <ecNumber evidence="3">4.2.1.33</ecNumber>
    </recommendedName>
    <alternativeName>
        <fullName evidence="3">Alpha-IPM isomerase</fullName>
        <shortName evidence="3">IPMI</shortName>
    </alternativeName>
    <alternativeName>
        <fullName evidence="3">Isopropylmalate isomerase</fullName>
    </alternativeName>
</protein>
<comment type="catalytic activity">
    <reaction evidence="3">
        <text>(2R,3S)-3-isopropylmalate = (2S)-2-isopropylmalate</text>
        <dbReference type="Rhea" id="RHEA:32287"/>
        <dbReference type="ChEBI" id="CHEBI:1178"/>
        <dbReference type="ChEBI" id="CHEBI:35121"/>
        <dbReference type="EC" id="4.2.1.33"/>
    </reaction>
</comment>
<keyword evidence="2 3" id="KW-0456">Lyase</keyword>
<dbReference type="SUPFAM" id="SSF52016">
    <property type="entry name" value="LeuD/IlvD-like"/>
    <property type="match status" value="1"/>
</dbReference>
<dbReference type="EMBL" id="AP018449">
    <property type="protein sequence ID" value="BBB90297.1"/>
    <property type="molecule type" value="Genomic_DNA"/>
</dbReference>
<evidence type="ECO:0000256" key="1">
    <source>
        <dbReference type="ARBA" id="ARBA00009869"/>
    </source>
</evidence>
<organism evidence="5 6">
    <name type="scientific">Methylomusa anaerophila</name>
    <dbReference type="NCBI Taxonomy" id="1930071"/>
    <lineage>
        <taxon>Bacteria</taxon>
        <taxon>Bacillati</taxon>
        <taxon>Bacillota</taxon>
        <taxon>Negativicutes</taxon>
        <taxon>Selenomonadales</taxon>
        <taxon>Sporomusaceae</taxon>
        <taxon>Methylomusa</taxon>
    </lineage>
</organism>
<dbReference type="GO" id="GO:0003861">
    <property type="term" value="F:3-isopropylmalate dehydratase activity"/>
    <property type="evidence" value="ECO:0007669"/>
    <property type="project" value="UniProtKB-UniRule"/>
</dbReference>
<evidence type="ECO:0000259" key="4">
    <source>
        <dbReference type="Pfam" id="PF00694"/>
    </source>
</evidence>
<evidence type="ECO:0000256" key="3">
    <source>
        <dbReference type="HAMAP-Rule" id="MF_01032"/>
    </source>
</evidence>
<accession>A0A348AGU9</accession>
<dbReference type="Gene3D" id="3.20.19.10">
    <property type="entry name" value="Aconitase, domain 4"/>
    <property type="match status" value="1"/>
</dbReference>
<sequence>MKAIGDVLKYGDNIDTDVIIPARYLNSSDPQELAKHCMEDLDADFLKKLKNGDIVVAGRNFGCGSSREHAPICIKAAGVACVIAKSFARIFYRNAINTGFPILECEEAVNEAATGHQLEVDFTTGTIKNLTLKKEYKAQAFPQFIIKIMENNGLVNCVKENTIKWGNNQ</sequence>
<dbReference type="GO" id="GO:0009098">
    <property type="term" value="P:L-leucine biosynthetic process"/>
    <property type="evidence" value="ECO:0007669"/>
    <property type="project" value="UniProtKB-UniRule"/>
</dbReference>
<dbReference type="InterPro" id="IPR011827">
    <property type="entry name" value="LeuD_type2/HacB/DmdB"/>
</dbReference>
<dbReference type="Pfam" id="PF00694">
    <property type="entry name" value="Aconitase_C"/>
    <property type="match status" value="1"/>
</dbReference>
<dbReference type="CDD" id="cd01577">
    <property type="entry name" value="IPMI_Swivel"/>
    <property type="match status" value="1"/>
</dbReference>
<dbReference type="OrthoDB" id="9777465at2"/>
<dbReference type="InterPro" id="IPR050075">
    <property type="entry name" value="LeuD"/>
</dbReference>
<proteinExistence type="inferred from homology"/>
<keyword evidence="6" id="KW-1185">Reference proteome</keyword>
<dbReference type="PANTHER" id="PTHR43345">
    <property type="entry name" value="3-ISOPROPYLMALATE DEHYDRATASE SMALL SUBUNIT 2-RELATED-RELATED"/>
    <property type="match status" value="1"/>
</dbReference>
<dbReference type="KEGG" id="mana:MAMMFC1_00945"/>
<evidence type="ECO:0000313" key="5">
    <source>
        <dbReference type="EMBL" id="BBB90297.1"/>
    </source>
</evidence>
<comment type="similarity">
    <text evidence="1 3">Belongs to the LeuD family. LeuD type 2 subfamily.</text>
</comment>
<dbReference type="AlphaFoldDB" id="A0A348AGU9"/>
<dbReference type="PANTHER" id="PTHR43345:SF2">
    <property type="entry name" value="3-ISOPROPYLMALATE DEHYDRATASE SMALL SUBUNIT 1"/>
    <property type="match status" value="1"/>
</dbReference>
<dbReference type="RefSeq" id="WP_126306907.1">
    <property type="nucleotide sequence ID" value="NZ_AP018449.1"/>
</dbReference>
<dbReference type="UniPathway" id="UPA00048">
    <property type="reaction ID" value="UER00071"/>
</dbReference>
<comment type="function">
    <text evidence="3">Catalyzes the isomerization between 2-isopropylmalate and 3-isopropylmalate, via the formation of 2-isopropylmaleate.</text>
</comment>
<keyword evidence="3" id="KW-0432">Leucine biosynthesis</keyword>
<dbReference type="HAMAP" id="MF_01032">
    <property type="entry name" value="LeuD_type2"/>
    <property type="match status" value="1"/>
</dbReference>
<comment type="pathway">
    <text evidence="3">Amino-acid biosynthesis; L-leucine biosynthesis; L-leucine from 3-methyl-2-oxobutanoate: step 2/4.</text>
</comment>
<dbReference type="InterPro" id="IPR033940">
    <property type="entry name" value="IPMI_Swivel"/>
</dbReference>